<dbReference type="Proteomes" id="UP001215087">
    <property type="component" value="Unassembled WGS sequence"/>
</dbReference>
<keyword evidence="1" id="KW-0472">Membrane</keyword>
<comment type="caution">
    <text evidence="2">The sequence shown here is derived from an EMBL/GenBank/DDBJ whole genome shotgun (WGS) entry which is preliminary data.</text>
</comment>
<dbReference type="RefSeq" id="WP_227209161.1">
    <property type="nucleotide sequence ID" value="NZ_JAJCLO010000019.1"/>
</dbReference>
<gene>
    <name evidence="2" type="ORF">PTZ04_19425</name>
</gene>
<keyword evidence="3" id="KW-1185">Reference proteome</keyword>
<dbReference type="PANTHER" id="PTHR40399">
    <property type="entry name" value="PTS SYSTEM GLUCITOL/SORBITOL-SPECIFIC EIIC COMPONENT"/>
    <property type="match status" value="1"/>
</dbReference>
<proteinExistence type="predicted"/>
<accession>A0ABT5UVP2</accession>
<organism evidence="2 3">
    <name type="scientific">Eubacterium limosum</name>
    <dbReference type="NCBI Taxonomy" id="1736"/>
    <lineage>
        <taxon>Bacteria</taxon>
        <taxon>Bacillati</taxon>
        <taxon>Bacillota</taxon>
        <taxon>Clostridia</taxon>
        <taxon>Eubacteriales</taxon>
        <taxon>Eubacteriaceae</taxon>
        <taxon>Eubacterium</taxon>
    </lineage>
</organism>
<name>A0ABT5UVP2_EUBLI</name>
<evidence type="ECO:0000256" key="1">
    <source>
        <dbReference type="SAM" id="Phobius"/>
    </source>
</evidence>
<feature type="transmembrane region" description="Helical" evidence="1">
    <location>
        <begin position="170"/>
        <end position="189"/>
    </location>
</feature>
<feature type="transmembrane region" description="Helical" evidence="1">
    <location>
        <begin position="82"/>
        <end position="102"/>
    </location>
</feature>
<evidence type="ECO:0000313" key="2">
    <source>
        <dbReference type="EMBL" id="MDE1472434.1"/>
    </source>
</evidence>
<evidence type="ECO:0000313" key="3">
    <source>
        <dbReference type="Proteomes" id="UP001215087"/>
    </source>
</evidence>
<sequence length="207" mass="23290">MEALQTLPNFFQGQTGFTEGLNAFGQGFMGLFQTGAIYFIQLYVLQLLPWVIIMITFMHILFKLIGLERIEKLVKLCNKFFLTRWILSPVIAMVFSGNPMTYPYARFLPENQKVAFFDPGISFCHPVTGLFPHANPGELFVWLGIASGVYLQGTRMGMGIESLGGLAIQYFLLGMVMVLLRSIFTQVIYNAKYKAKYGHAQGSETEA</sequence>
<dbReference type="PANTHER" id="PTHR40399:SF1">
    <property type="entry name" value="PTS SYSTEM GLUCITOL_SORBITOL-SPECIFIC EIIC COMPONENT"/>
    <property type="match status" value="1"/>
</dbReference>
<dbReference type="InterPro" id="IPR004699">
    <property type="entry name" value="PTS_IID_sorb"/>
</dbReference>
<feature type="transmembrane region" description="Helical" evidence="1">
    <location>
        <begin position="36"/>
        <end position="62"/>
    </location>
</feature>
<dbReference type="Pfam" id="PF03608">
    <property type="entry name" value="EII-GUT"/>
    <property type="match status" value="1"/>
</dbReference>
<keyword evidence="1" id="KW-0812">Transmembrane</keyword>
<reference evidence="2 3" key="1">
    <citation type="submission" date="2023-02" db="EMBL/GenBank/DDBJ databases">
        <title>Comparative genome analysis of Eubacterium limosum species.</title>
        <authorList>
            <person name="Bak J.E."/>
        </authorList>
    </citation>
    <scope>NUCLEOTIDE SEQUENCE [LARGE SCALE GENOMIC DNA]</scope>
    <source>
        <strain evidence="2 3">KGMB01548</strain>
    </source>
</reference>
<keyword evidence="1" id="KW-1133">Transmembrane helix</keyword>
<dbReference type="EMBL" id="JAQSVD010000015">
    <property type="protein sequence ID" value="MDE1472434.1"/>
    <property type="molecule type" value="Genomic_DNA"/>
</dbReference>
<protein>
    <submittedName>
        <fullName evidence="2">PTS glucitol/sorbitol transporter subunit IIC</fullName>
    </submittedName>
</protein>